<dbReference type="GO" id="GO:0042777">
    <property type="term" value="P:proton motive force-driven plasma membrane ATP synthesis"/>
    <property type="evidence" value="ECO:0007669"/>
    <property type="project" value="TreeGrafter"/>
</dbReference>
<comment type="subcellular location">
    <subcellularLocation>
        <location evidence="11 12">Cell membrane</location>
        <topology evidence="11 12">Multi-pass membrane protein</topology>
    </subcellularLocation>
    <subcellularLocation>
        <location evidence="1">Membrane</location>
        <topology evidence="1">Multi-pass membrane protein</topology>
    </subcellularLocation>
</comment>
<gene>
    <name evidence="11" type="primary">atpB</name>
    <name evidence="13" type="ORF">PeribacterD1_0176</name>
</gene>
<dbReference type="STRING" id="1735162.PeribacterB2_0176"/>
<dbReference type="Proteomes" id="UP000069135">
    <property type="component" value="Chromosome"/>
</dbReference>
<accession>A0A0S1SAC2</accession>
<feature type="transmembrane region" description="Helical" evidence="11">
    <location>
        <begin position="195"/>
        <end position="216"/>
    </location>
</feature>
<evidence type="ECO:0000256" key="12">
    <source>
        <dbReference type="RuleBase" id="RU000483"/>
    </source>
</evidence>
<keyword evidence="3 11" id="KW-0813">Transport</keyword>
<comment type="similarity">
    <text evidence="2 11 12">Belongs to the ATPase A chain family.</text>
</comment>
<evidence type="ECO:0000256" key="5">
    <source>
        <dbReference type="ARBA" id="ARBA00022692"/>
    </source>
</evidence>
<feature type="transmembrane region" description="Helical" evidence="11">
    <location>
        <begin position="134"/>
        <end position="157"/>
    </location>
</feature>
<dbReference type="InterPro" id="IPR045082">
    <property type="entry name" value="ATP_syn_F0_a_bact/chloroplast"/>
</dbReference>
<dbReference type="AlphaFoldDB" id="A0A0S1SLF8"/>
<evidence type="ECO:0000256" key="3">
    <source>
        <dbReference type="ARBA" id="ARBA00022448"/>
    </source>
</evidence>
<keyword evidence="5 11" id="KW-0812">Transmembrane</keyword>
<reference evidence="13 14" key="2">
    <citation type="journal article" date="2016" name="PeerJ">
        <title>Analysis of five complete genome sequences for members of the class Peribacteria in the recently recognized Peregrinibacteria bacterial phylum.</title>
        <authorList>
            <person name="Anantharaman K."/>
            <person name="Brown C.T."/>
            <person name="Burstein D."/>
            <person name="Castelle C.J."/>
            <person name="Probst A.J."/>
            <person name="Thomas B.C."/>
            <person name="Williams K.H."/>
            <person name="Banfield J.F."/>
        </authorList>
    </citation>
    <scope>NUCLEOTIDE SEQUENCE [LARGE SCALE GENOMIC DNA]</scope>
    <source>
        <strain evidence="13">RIFOXYD1_FULL_PER-ii_59_16</strain>
    </source>
</reference>
<dbReference type="PANTHER" id="PTHR42823">
    <property type="entry name" value="ATP SYNTHASE SUBUNIT A, CHLOROPLASTIC"/>
    <property type="match status" value="1"/>
</dbReference>
<feature type="transmembrane region" description="Helical" evidence="11">
    <location>
        <begin position="26"/>
        <end position="43"/>
    </location>
</feature>
<feature type="transmembrane region" description="Helical" evidence="11">
    <location>
        <begin position="222"/>
        <end position="244"/>
    </location>
</feature>
<proteinExistence type="inferred from homology"/>
<evidence type="ECO:0000313" key="14">
    <source>
        <dbReference type="Proteomes" id="UP000069135"/>
    </source>
</evidence>
<name>A0A0S1SLF8_9BACT</name>
<comment type="function">
    <text evidence="11 12">Key component of the proton channel; it plays a direct role in the translocation of protons across the membrane.</text>
</comment>
<dbReference type="KEGG" id="prf:PeribacterA2_0176"/>
<keyword evidence="11" id="KW-1003">Cell membrane</keyword>
<dbReference type="EMBL" id="CP013065">
    <property type="protein sequence ID" value="ALM12877.1"/>
    <property type="molecule type" value="Genomic_DNA"/>
</dbReference>
<accession>A0A0S1SLF8</accession>
<keyword evidence="7 11" id="KW-1133">Transmembrane helix</keyword>
<evidence type="ECO:0000313" key="13">
    <source>
        <dbReference type="EMBL" id="ALM12877.1"/>
    </source>
</evidence>
<feature type="transmembrane region" description="Helical" evidence="11">
    <location>
        <begin position="86"/>
        <end position="113"/>
    </location>
</feature>
<dbReference type="InterPro" id="IPR000568">
    <property type="entry name" value="ATP_synth_F0_asu"/>
</dbReference>
<evidence type="ECO:0000256" key="2">
    <source>
        <dbReference type="ARBA" id="ARBA00006810"/>
    </source>
</evidence>
<organism evidence="13 14">
    <name type="scientific">Candidatus Peribacter riflensis</name>
    <dbReference type="NCBI Taxonomy" id="1735162"/>
    <lineage>
        <taxon>Bacteria</taxon>
        <taxon>Candidatus Peregrinibacteriota</taxon>
        <taxon>Candidatus Peribacteria</taxon>
        <taxon>Candidatus Peribacterales</taxon>
        <taxon>Candidatus Peribacteraceae</taxon>
        <taxon>Candidatus Peribacter</taxon>
    </lineage>
</organism>
<dbReference type="SUPFAM" id="SSF81336">
    <property type="entry name" value="F1F0 ATP synthase subunit A"/>
    <property type="match status" value="1"/>
</dbReference>
<evidence type="ECO:0000256" key="4">
    <source>
        <dbReference type="ARBA" id="ARBA00022547"/>
    </source>
</evidence>
<keyword evidence="4 11" id="KW-0138">CF(0)</keyword>
<keyword evidence="10 11" id="KW-0066">ATP synthesis</keyword>
<dbReference type="GO" id="GO:0046933">
    <property type="term" value="F:proton-transporting ATP synthase activity, rotational mechanism"/>
    <property type="evidence" value="ECO:0007669"/>
    <property type="project" value="UniProtKB-UniRule"/>
</dbReference>
<accession>A0A0S1SMY4</accession>
<evidence type="ECO:0000256" key="6">
    <source>
        <dbReference type="ARBA" id="ARBA00022781"/>
    </source>
</evidence>
<dbReference type="GO" id="GO:0005886">
    <property type="term" value="C:plasma membrane"/>
    <property type="evidence" value="ECO:0007669"/>
    <property type="project" value="UniProtKB-SubCell"/>
</dbReference>
<accession>A0A0S1SU96</accession>
<keyword evidence="8 11" id="KW-0406">Ion transport</keyword>
<evidence type="ECO:0000256" key="9">
    <source>
        <dbReference type="ARBA" id="ARBA00023136"/>
    </source>
</evidence>
<reference evidence="14" key="1">
    <citation type="submission" date="2015-10" db="EMBL/GenBank/DDBJ databases">
        <title>Analysis of five complete genome sequences for members of the class Peribacteria in the recently recognized Peregrinibacteria bacterial phylum.</title>
        <authorList>
            <person name="Anantharaman K."/>
            <person name="Brown C.T."/>
            <person name="Burstein D."/>
            <person name="Castelle C.J."/>
            <person name="Probst A.J."/>
            <person name="Thomas B.C."/>
            <person name="Williams K.H."/>
            <person name="Banfield J.F."/>
        </authorList>
    </citation>
    <scope>NUCLEOTIDE SEQUENCE [LARGE SCALE GENOMIC DNA]</scope>
</reference>
<evidence type="ECO:0000256" key="10">
    <source>
        <dbReference type="ARBA" id="ARBA00023310"/>
    </source>
</evidence>
<dbReference type="PROSITE" id="PS00449">
    <property type="entry name" value="ATPASE_A"/>
    <property type="match status" value="1"/>
</dbReference>
<accession>A0A0S1SNB1</accession>
<evidence type="ECO:0000256" key="7">
    <source>
        <dbReference type="ARBA" id="ARBA00022989"/>
    </source>
</evidence>
<evidence type="ECO:0000256" key="11">
    <source>
        <dbReference type="HAMAP-Rule" id="MF_01393"/>
    </source>
</evidence>
<keyword evidence="6 11" id="KW-0375">Hydrogen ion transport</keyword>
<dbReference type="PANTHER" id="PTHR42823:SF3">
    <property type="entry name" value="ATP SYNTHASE SUBUNIT A, CHLOROPLASTIC"/>
    <property type="match status" value="1"/>
</dbReference>
<dbReference type="NCBIfam" id="TIGR01131">
    <property type="entry name" value="ATP_synt_6_or_A"/>
    <property type="match status" value="1"/>
</dbReference>
<dbReference type="PATRIC" id="fig|1735161.3.peg.176"/>
<dbReference type="InterPro" id="IPR023011">
    <property type="entry name" value="ATP_synth_F0_asu_AS"/>
</dbReference>
<keyword evidence="9 11" id="KW-0472">Membrane</keyword>
<dbReference type="Gene3D" id="1.20.120.220">
    <property type="entry name" value="ATP synthase, F0 complex, subunit A"/>
    <property type="match status" value="1"/>
</dbReference>
<dbReference type="CDD" id="cd00310">
    <property type="entry name" value="ATP-synt_Fo_a_6"/>
    <property type="match status" value="1"/>
</dbReference>
<sequence length="270" mass="29615">MSGIEAPPLASETIAHIGSFEVRNTLIMAWLAMAVVFIVVFFARRTKFKQIPGRFQALLELIVEGLFNFFNSIIGDTKQTRRFFPLIATIFLFLMLANWMGILPGVGSITILGEHDGHMLNLPIFRSMNADVNMTLAVALISVIATQLFGIAALGVMPYANKFFVAPWRDPIGSFVGILELIAEMAKIISFTFRLFGNIFAGEVLLVVIGFLMPYVAPIPFLGLELFVGFVQALVFSMLTAVFLKMAVTAHGGHEEHGHEGGHAVEMAHA</sequence>
<dbReference type="InterPro" id="IPR035908">
    <property type="entry name" value="F0_ATP_A_sf"/>
</dbReference>
<dbReference type="GO" id="GO:0045259">
    <property type="term" value="C:proton-transporting ATP synthase complex"/>
    <property type="evidence" value="ECO:0007669"/>
    <property type="project" value="UniProtKB-KW"/>
</dbReference>
<dbReference type="HAMAP" id="MF_01393">
    <property type="entry name" value="ATP_synth_a_bact"/>
    <property type="match status" value="1"/>
</dbReference>
<evidence type="ECO:0000256" key="8">
    <source>
        <dbReference type="ARBA" id="ARBA00023065"/>
    </source>
</evidence>
<dbReference type="PRINTS" id="PR00123">
    <property type="entry name" value="ATPASEA"/>
</dbReference>
<evidence type="ECO:0000256" key="1">
    <source>
        <dbReference type="ARBA" id="ARBA00004141"/>
    </source>
</evidence>
<protein>
    <recommendedName>
        <fullName evidence="11 12">ATP synthase subunit a</fullName>
    </recommendedName>
    <alternativeName>
        <fullName evidence="11">ATP synthase F0 sector subunit a</fullName>
    </alternativeName>
    <alternativeName>
        <fullName evidence="11">F-ATPase subunit 6</fullName>
    </alternativeName>
</protein>
<dbReference type="Pfam" id="PF00119">
    <property type="entry name" value="ATP-synt_A"/>
    <property type="match status" value="1"/>
</dbReference>